<evidence type="ECO:0000256" key="1">
    <source>
        <dbReference type="SAM" id="MobiDB-lite"/>
    </source>
</evidence>
<dbReference type="EMBL" id="JBEDUW010000004">
    <property type="protein sequence ID" value="KAK9931019.1"/>
    <property type="molecule type" value="Genomic_DNA"/>
</dbReference>
<sequence>MDVNNENIEPVTDLGLALGYSNQSIQSRLNSDSGAGANAGSVQELDMTFVATEPLSELVWSSDKGPSNVTLSPPQSITGGRSAAEKPIDEENL</sequence>
<evidence type="ECO:0000313" key="3">
    <source>
        <dbReference type="Proteomes" id="UP001457282"/>
    </source>
</evidence>
<accession>A0AAW1X4T1</accession>
<gene>
    <name evidence="2" type="ORF">M0R45_018315</name>
</gene>
<dbReference type="Proteomes" id="UP001457282">
    <property type="component" value="Unassembled WGS sequence"/>
</dbReference>
<reference evidence="2 3" key="1">
    <citation type="journal article" date="2023" name="G3 (Bethesda)">
        <title>A chromosome-length genome assembly and annotation of blackberry (Rubus argutus, cv. 'Hillquist').</title>
        <authorList>
            <person name="Bruna T."/>
            <person name="Aryal R."/>
            <person name="Dudchenko O."/>
            <person name="Sargent D.J."/>
            <person name="Mead D."/>
            <person name="Buti M."/>
            <person name="Cavallini A."/>
            <person name="Hytonen T."/>
            <person name="Andres J."/>
            <person name="Pham M."/>
            <person name="Weisz D."/>
            <person name="Mascagni F."/>
            <person name="Usai G."/>
            <person name="Natali L."/>
            <person name="Bassil N."/>
            <person name="Fernandez G.E."/>
            <person name="Lomsadze A."/>
            <person name="Armour M."/>
            <person name="Olukolu B."/>
            <person name="Poorten T."/>
            <person name="Britton C."/>
            <person name="Davik J."/>
            <person name="Ashrafi H."/>
            <person name="Aiden E.L."/>
            <person name="Borodovsky M."/>
            <person name="Worthington M."/>
        </authorList>
    </citation>
    <scope>NUCLEOTIDE SEQUENCE [LARGE SCALE GENOMIC DNA]</scope>
    <source>
        <strain evidence="2">PI 553951</strain>
    </source>
</reference>
<dbReference type="PANTHER" id="PTHR38940:SF4">
    <property type="entry name" value="OS01G0775100 PROTEIN"/>
    <property type="match status" value="1"/>
</dbReference>
<dbReference type="AlphaFoldDB" id="A0AAW1X4T1"/>
<protein>
    <submittedName>
        <fullName evidence="2">Uncharacterized protein</fullName>
    </submittedName>
</protein>
<proteinExistence type="predicted"/>
<organism evidence="2 3">
    <name type="scientific">Rubus argutus</name>
    <name type="common">Southern blackberry</name>
    <dbReference type="NCBI Taxonomy" id="59490"/>
    <lineage>
        <taxon>Eukaryota</taxon>
        <taxon>Viridiplantae</taxon>
        <taxon>Streptophyta</taxon>
        <taxon>Embryophyta</taxon>
        <taxon>Tracheophyta</taxon>
        <taxon>Spermatophyta</taxon>
        <taxon>Magnoliopsida</taxon>
        <taxon>eudicotyledons</taxon>
        <taxon>Gunneridae</taxon>
        <taxon>Pentapetalae</taxon>
        <taxon>rosids</taxon>
        <taxon>fabids</taxon>
        <taxon>Rosales</taxon>
        <taxon>Rosaceae</taxon>
        <taxon>Rosoideae</taxon>
        <taxon>Rosoideae incertae sedis</taxon>
        <taxon>Rubus</taxon>
    </lineage>
</organism>
<keyword evidence="3" id="KW-1185">Reference proteome</keyword>
<feature type="compositionally biased region" description="Basic and acidic residues" evidence="1">
    <location>
        <begin position="83"/>
        <end position="93"/>
    </location>
</feature>
<feature type="compositionally biased region" description="Polar residues" evidence="1">
    <location>
        <begin position="64"/>
        <end position="79"/>
    </location>
</feature>
<evidence type="ECO:0000313" key="2">
    <source>
        <dbReference type="EMBL" id="KAK9931019.1"/>
    </source>
</evidence>
<dbReference type="PANTHER" id="PTHR38940">
    <property type="entry name" value="PLUS3 DOMAIN-CONTAINING PROTEIN"/>
    <property type="match status" value="1"/>
</dbReference>
<feature type="region of interest" description="Disordered" evidence="1">
    <location>
        <begin position="59"/>
        <end position="93"/>
    </location>
</feature>
<name>A0AAW1X4T1_RUBAR</name>
<comment type="caution">
    <text evidence="2">The sequence shown here is derived from an EMBL/GenBank/DDBJ whole genome shotgun (WGS) entry which is preliminary data.</text>
</comment>